<evidence type="ECO:0000313" key="2">
    <source>
        <dbReference type="EMBL" id="WOE76205.1"/>
    </source>
</evidence>
<name>A0AA97I2Y6_9SPHN</name>
<dbReference type="EMBL" id="CP136594">
    <property type="protein sequence ID" value="WOE76205.1"/>
    <property type="molecule type" value="Genomic_DNA"/>
</dbReference>
<proteinExistence type="predicted"/>
<dbReference type="InterPro" id="IPR016181">
    <property type="entry name" value="Acyl_CoA_acyltransferase"/>
</dbReference>
<gene>
    <name evidence="2" type="ORF">RB602_05695</name>
</gene>
<dbReference type="SUPFAM" id="SSF55729">
    <property type="entry name" value="Acyl-CoA N-acyltransferases (Nat)"/>
    <property type="match status" value="1"/>
</dbReference>
<dbReference type="GO" id="GO:0016747">
    <property type="term" value="F:acyltransferase activity, transferring groups other than amino-acyl groups"/>
    <property type="evidence" value="ECO:0007669"/>
    <property type="project" value="InterPro"/>
</dbReference>
<feature type="domain" description="N-acetyltransferase" evidence="1">
    <location>
        <begin position="12"/>
        <end position="172"/>
    </location>
</feature>
<organism evidence="2 3">
    <name type="scientific">Alterisphingorhabdus coralli</name>
    <dbReference type="NCBI Taxonomy" id="3071408"/>
    <lineage>
        <taxon>Bacteria</taxon>
        <taxon>Pseudomonadati</taxon>
        <taxon>Pseudomonadota</taxon>
        <taxon>Alphaproteobacteria</taxon>
        <taxon>Sphingomonadales</taxon>
        <taxon>Sphingomonadaceae</taxon>
        <taxon>Alterisphingorhabdus (ex Yan et al. 2024)</taxon>
    </lineage>
</organism>
<accession>A0AA97I2Y6</accession>
<dbReference type="InterPro" id="IPR000182">
    <property type="entry name" value="GNAT_dom"/>
</dbReference>
<dbReference type="RefSeq" id="WP_317083744.1">
    <property type="nucleotide sequence ID" value="NZ_CP136594.1"/>
</dbReference>
<evidence type="ECO:0000259" key="1">
    <source>
        <dbReference type="PROSITE" id="PS51186"/>
    </source>
</evidence>
<evidence type="ECO:0000313" key="3">
    <source>
        <dbReference type="Proteomes" id="UP001302429"/>
    </source>
</evidence>
<dbReference type="Gene3D" id="3.40.630.30">
    <property type="match status" value="1"/>
</dbReference>
<dbReference type="PROSITE" id="PS51186">
    <property type="entry name" value="GNAT"/>
    <property type="match status" value="1"/>
</dbReference>
<sequence>MINGPILVTERLILRPPAAEDFEAFAAFSSDEEMTRFIGGVMQRGAAWRAWATLAGAWHLRGFSMFSVVLRESGDWIGRIGPWEPEGWPDKEIGWGIAPEYAGKGYACEAAVACMDYAFDLLGWEKVIHTIDPENIASIKLAERLGSTNKGPTQLPPPLHEFRVDSYEQTREEWQENRKQFKGG</sequence>
<keyword evidence="3" id="KW-1185">Reference proteome</keyword>
<dbReference type="AlphaFoldDB" id="A0AA97I2Y6"/>
<dbReference type="PANTHER" id="PTHR43792:SF1">
    <property type="entry name" value="N-ACETYLTRANSFERASE DOMAIN-CONTAINING PROTEIN"/>
    <property type="match status" value="1"/>
</dbReference>
<protein>
    <submittedName>
        <fullName evidence="2">GNAT family N-acetyltransferase</fullName>
    </submittedName>
</protein>
<dbReference type="PANTHER" id="PTHR43792">
    <property type="entry name" value="GNAT FAMILY, PUTATIVE (AFU_ORTHOLOGUE AFUA_3G00765)-RELATED-RELATED"/>
    <property type="match status" value="1"/>
</dbReference>
<dbReference type="Pfam" id="PF13302">
    <property type="entry name" value="Acetyltransf_3"/>
    <property type="match status" value="1"/>
</dbReference>
<dbReference type="InterPro" id="IPR051531">
    <property type="entry name" value="N-acetyltransferase"/>
</dbReference>
<dbReference type="KEGG" id="acoa:RB602_05695"/>
<dbReference type="Proteomes" id="UP001302429">
    <property type="component" value="Chromosome"/>
</dbReference>
<reference evidence="2 3" key="1">
    <citation type="submission" date="2023-10" db="EMBL/GenBank/DDBJ databases">
        <title>Complete genome sequence of a Sphingomonadaceae bacterium.</title>
        <authorList>
            <person name="Yan C."/>
        </authorList>
    </citation>
    <scope>NUCLEOTIDE SEQUENCE [LARGE SCALE GENOMIC DNA]</scope>
    <source>
        <strain evidence="2 3">SCSIO 66989</strain>
    </source>
</reference>